<accession>A0A137SEM7</accession>
<dbReference type="InterPro" id="IPR001173">
    <property type="entry name" value="Glyco_trans_2-like"/>
</dbReference>
<protein>
    <recommendedName>
        <fullName evidence="1">Glycosyltransferase 2-like domain-containing protein</fullName>
    </recommendedName>
</protein>
<dbReference type="Proteomes" id="UP000070282">
    <property type="component" value="Unassembled WGS sequence"/>
</dbReference>
<dbReference type="PANTHER" id="PTHR43685">
    <property type="entry name" value="GLYCOSYLTRANSFERASE"/>
    <property type="match status" value="1"/>
</dbReference>
<dbReference type="Pfam" id="PF00535">
    <property type="entry name" value="Glycos_transf_2"/>
    <property type="match status" value="1"/>
</dbReference>
<evidence type="ECO:0000313" key="2">
    <source>
        <dbReference type="EMBL" id="KXO10891.1"/>
    </source>
</evidence>
<dbReference type="Gene3D" id="3.90.550.10">
    <property type="entry name" value="Spore Coat Polysaccharide Biosynthesis Protein SpsA, Chain A"/>
    <property type="match status" value="1"/>
</dbReference>
<proteinExistence type="predicted"/>
<comment type="caution">
    <text evidence="2">The sequence shown here is derived from an EMBL/GenBank/DDBJ whole genome shotgun (WGS) entry which is preliminary data.</text>
</comment>
<dbReference type="InterPro" id="IPR029044">
    <property type="entry name" value="Nucleotide-diphossugar_trans"/>
</dbReference>
<dbReference type="PATRIC" id="fig|1306954.6.peg.2890"/>
<gene>
    <name evidence="2" type="ORF">J122_1014</name>
</gene>
<dbReference type="InterPro" id="IPR050834">
    <property type="entry name" value="Glycosyltransf_2"/>
</dbReference>
<name>A0A137SEM7_9GAMM</name>
<keyword evidence="3" id="KW-1185">Reference proteome</keyword>
<dbReference type="RefSeq" id="WP_061331444.1">
    <property type="nucleotide sequence ID" value="NZ_LOCO01000004.1"/>
</dbReference>
<feature type="domain" description="Glycosyltransferase 2-like" evidence="1">
    <location>
        <begin position="18"/>
        <end position="172"/>
    </location>
</feature>
<evidence type="ECO:0000259" key="1">
    <source>
        <dbReference type="Pfam" id="PF00535"/>
    </source>
</evidence>
<sequence>MMQESTQERPLVTFALFAYNQEKYIREAIEGAFAQTYEPLEIILSDDCSTDRTFEIMREMASEYKGPHRVVARKTKQNRGTFNHVLEVYGEMSGKLMILSAGDDISYENRCSVIVDDWKKSGVKVLFSNFEKISDSGESLGVDESSGDKEIMGWFSAEKRQEFNHGATTAYDRCMFDGLPYSETPVFSEDAVFYFIASIRKYEIRKVREPLVKYRQSINSISNASHPKIGKSDIEDFERKISWMADSYISLCDYILRFLSNDFEHVEIKKRVMKTRRFAVIRKEWLRRDILGRLGLILMCRDSREFRFLAPRLLGLNYFSTVKSRSVRMEKTYRS</sequence>
<reference evidence="3" key="1">
    <citation type="submission" date="2015-12" db="EMBL/GenBank/DDBJ databases">
        <authorList>
            <person name="Lima A."/>
            <person name="Farahani Zayas N."/>
            <person name="Castro Da Silva M.A."/>
            <person name="Cabral A."/>
            <person name="Pessatti M.L."/>
        </authorList>
    </citation>
    <scope>NUCLEOTIDE SEQUENCE [LARGE SCALE GENOMIC DNA]</scope>
    <source>
        <strain evidence="3">LAMA 842</strain>
    </source>
</reference>
<organism evidence="2 3">
    <name type="scientific">Marinobacter excellens LAMA 842</name>
    <dbReference type="NCBI Taxonomy" id="1306954"/>
    <lineage>
        <taxon>Bacteria</taxon>
        <taxon>Pseudomonadati</taxon>
        <taxon>Pseudomonadota</taxon>
        <taxon>Gammaproteobacteria</taxon>
        <taxon>Pseudomonadales</taxon>
        <taxon>Marinobacteraceae</taxon>
        <taxon>Marinobacter</taxon>
    </lineage>
</organism>
<dbReference type="EMBL" id="LOCO01000004">
    <property type="protein sequence ID" value="KXO10891.1"/>
    <property type="molecule type" value="Genomic_DNA"/>
</dbReference>
<dbReference type="SUPFAM" id="SSF53448">
    <property type="entry name" value="Nucleotide-diphospho-sugar transferases"/>
    <property type="match status" value="1"/>
</dbReference>
<dbReference type="PANTHER" id="PTHR43685:SF2">
    <property type="entry name" value="GLYCOSYLTRANSFERASE 2-LIKE DOMAIN-CONTAINING PROTEIN"/>
    <property type="match status" value="1"/>
</dbReference>
<dbReference type="AlphaFoldDB" id="A0A137SEM7"/>
<evidence type="ECO:0000313" key="3">
    <source>
        <dbReference type="Proteomes" id="UP000070282"/>
    </source>
</evidence>